<dbReference type="AlphaFoldDB" id="A0A0M2NND7"/>
<dbReference type="EC" id="2.7.1.17" evidence="7"/>
<feature type="domain" description="Carbohydrate kinase FGGY N-terminal" evidence="5">
    <location>
        <begin position="4"/>
        <end position="249"/>
    </location>
</feature>
<name>A0A0M2NND7_9FIRM</name>
<dbReference type="PATRIC" id="fig|270498.16.peg.284"/>
<evidence type="ECO:0000256" key="4">
    <source>
        <dbReference type="RuleBase" id="RU003733"/>
    </source>
</evidence>
<dbReference type="PANTHER" id="PTHR43095">
    <property type="entry name" value="SUGAR KINASE"/>
    <property type="match status" value="1"/>
</dbReference>
<sequence>MAKYLIGMDFGTGGGKTCIIDENADVLAYSFQEYPIYVDHPGWSEHDAERYWKLACETIQDCVRKSGIDPKDVVGIGVSSAQPCLVMVDKETNPINRAYNLMDRRATNEVQWLRDNIGTDKIFEVSGNRIEDHPTMVNLMWEKNNRPEDFGRIWKALTIDGFVRLRMTGKAAMNYSTGGFWGIAYNIVKKEYDPEIMERIGIPVEMMPDMYACEEIVGELTQKAARETGLVPGIPVCAGQVDCNAAWVGGGATEPGDTQINLGTGGILGIVNNNLDFSDLLLNDPYTTNSCNDYITIAAIVGGGQVLRFLRDSVCQLETAAARLTPNLDVYDYMNIEAEQAPAGCEGLVALPYLMGERTPLWDVYARGAFFGLSLHHTKGHMIRAMMEGAAFALYQNYEVMQYKGIKINLPIVLNEGGAKSKLWRRILTDLFNVPTAFLENRVGAPFGDAILAGVSVGVFKDFSITKEKRKFSDYMEPDQKQHELYMDYYGLFKKLYVHVKDDFHEMAALVKKYGVTK</sequence>
<comment type="similarity">
    <text evidence="1 4">Belongs to the FGGY kinase family.</text>
</comment>
<reference evidence="7 8" key="1">
    <citation type="submission" date="2015-04" db="EMBL/GenBank/DDBJ databases">
        <title>Draft genome sequence of bacteremic isolate Catabacter hongkongensis type strain HKU16T.</title>
        <authorList>
            <person name="Lau S.K."/>
            <person name="Teng J.L."/>
            <person name="Huang Y."/>
            <person name="Curreem S.O."/>
            <person name="Tsui S.K."/>
            <person name="Woo P.C."/>
        </authorList>
    </citation>
    <scope>NUCLEOTIDE SEQUENCE [LARGE SCALE GENOMIC DNA]</scope>
    <source>
        <strain evidence="7 8">HKU16</strain>
    </source>
</reference>
<evidence type="ECO:0000256" key="3">
    <source>
        <dbReference type="ARBA" id="ARBA00022777"/>
    </source>
</evidence>
<dbReference type="SUPFAM" id="SSF53067">
    <property type="entry name" value="Actin-like ATPase domain"/>
    <property type="match status" value="2"/>
</dbReference>
<dbReference type="InterPro" id="IPR018483">
    <property type="entry name" value="Carb_kinase_FGGY_CS"/>
</dbReference>
<dbReference type="PANTHER" id="PTHR43095:SF5">
    <property type="entry name" value="XYLULOSE KINASE"/>
    <property type="match status" value="1"/>
</dbReference>
<evidence type="ECO:0000313" key="7">
    <source>
        <dbReference type="EMBL" id="KKI51937.1"/>
    </source>
</evidence>
<dbReference type="RefSeq" id="WP_046442557.1">
    <property type="nucleotide sequence ID" value="NZ_LAYJ01000053.1"/>
</dbReference>
<dbReference type="Pfam" id="PF02782">
    <property type="entry name" value="FGGY_C"/>
    <property type="match status" value="1"/>
</dbReference>
<dbReference type="Pfam" id="PF00370">
    <property type="entry name" value="FGGY_N"/>
    <property type="match status" value="1"/>
</dbReference>
<organism evidence="7 8">
    <name type="scientific">Christensenella hongkongensis</name>
    <dbReference type="NCBI Taxonomy" id="270498"/>
    <lineage>
        <taxon>Bacteria</taxon>
        <taxon>Bacillati</taxon>
        <taxon>Bacillota</taxon>
        <taxon>Clostridia</taxon>
        <taxon>Christensenellales</taxon>
        <taxon>Christensenellaceae</taxon>
        <taxon>Christensenella</taxon>
    </lineage>
</organism>
<dbReference type="GO" id="GO:0004856">
    <property type="term" value="F:D-xylulokinase activity"/>
    <property type="evidence" value="ECO:0007669"/>
    <property type="project" value="UniProtKB-EC"/>
</dbReference>
<evidence type="ECO:0000256" key="1">
    <source>
        <dbReference type="ARBA" id="ARBA00009156"/>
    </source>
</evidence>
<dbReference type="InterPro" id="IPR000577">
    <property type="entry name" value="Carb_kinase_FGGY"/>
</dbReference>
<proteinExistence type="inferred from homology"/>
<dbReference type="InterPro" id="IPR018485">
    <property type="entry name" value="FGGY_C"/>
</dbReference>
<dbReference type="Gene3D" id="3.30.420.40">
    <property type="match status" value="2"/>
</dbReference>
<keyword evidence="8" id="KW-1185">Reference proteome</keyword>
<dbReference type="PIRSF" id="PIRSF000538">
    <property type="entry name" value="GlpK"/>
    <property type="match status" value="1"/>
</dbReference>
<feature type="domain" description="Carbohydrate kinase FGGY C-terminal" evidence="6">
    <location>
        <begin position="260"/>
        <end position="456"/>
    </location>
</feature>
<dbReference type="STRING" id="270498.CHK_0620"/>
<protein>
    <submittedName>
        <fullName evidence="7">Xylulose kinase</fullName>
        <ecNumber evidence="7">2.7.1.17</ecNumber>
    </submittedName>
</protein>
<accession>A0A0M2NND7</accession>
<keyword evidence="2 4" id="KW-0808">Transferase</keyword>
<evidence type="ECO:0000259" key="5">
    <source>
        <dbReference type="Pfam" id="PF00370"/>
    </source>
</evidence>
<dbReference type="PROSITE" id="PS00445">
    <property type="entry name" value="FGGY_KINASES_2"/>
    <property type="match status" value="1"/>
</dbReference>
<gene>
    <name evidence="7" type="ORF">CHK_0620</name>
</gene>
<dbReference type="Proteomes" id="UP000034076">
    <property type="component" value="Unassembled WGS sequence"/>
</dbReference>
<evidence type="ECO:0000313" key="8">
    <source>
        <dbReference type="Proteomes" id="UP000034076"/>
    </source>
</evidence>
<evidence type="ECO:0000259" key="6">
    <source>
        <dbReference type="Pfam" id="PF02782"/>
    </source>
</evidence>
<dbReference type="EMBL" id="LAYJ01000053">
    <property type="protein sequence ID" value="KKI51937.1"/>
    <property type="molecule type" value="Genomic_DNA"/>
</dbReference>
<dbReference type="OrthoDB" id="9805576at2"/>
<dbReference type="InterPro" id="IPR043129">
    <property type="entry name" value="ATPase_NBD"/>
</dbReference>
<dbReference type="InterPro" id="IPR018484">
    <property type="entry name" value="FGGY_N"/>
</dbReference>
<comment type="caution">
    <text evidence="7">The sequence shown here is derived from an EMBL/GenBank/DDBJ whole genome shotgun (WGS) entry which is preliminary data.</text>
</comment>
<evidence type="ECO:0000256" key="2">
    <source>
        <dbReference type="ARBA" id="ARBA00022679"/>
    </source>
</evidence>
<dbReference type="InterPro" id="IPR050406">
    <property type="entry name" value="FGGY_Carb_Kinase"/>
</dbReference>
<keyword evidence="3 4" id="KW-0418">Kinase</keyword>
<dbReference type="CDD" id="cd07804">
    <property type="entry name" value="ASKHA_NBD_FGGY_RrXK-like"/>
    <property type="match status" value="1"/>
</dbReference>